<evidence type="ECO:0000259" key="2">
    <source>
        <dbReference type="SMART" id="SM00701"/>
    </source>
</evidence>
<dbReference type="GO" id="GO:0008745">
    <property type="term" value="F:N-acetylmuramoyl-L-alanine amidase activity"/>
    <property type="evidence" value="ECO:0007669"/>
    <property type="project" value="InterPro"/>
</dbReference>
<evidence type="ECO:0000256" key="1">
    <source>
        <dbReference type="ARBA" id="ARBA00007553"/>
    </source>
</evidence>
<comment type="caution">
    <text evidence="3">The sequence shown here is derived from an EMBL/GenBank/DDBJ whole genome shotgun (WGS) entry which is preliminary data.</text>
</comment>
<dbReference type="RefSeq" id="WP_018644900.1">
    <property type="nucleotide sequence ID" value="NZ_VLLA01000016.1"/>
</dbReference>
<comment type="similarity">
    <text evidence="1">Belongs to the N-acetylmuramoyl-L-alanine amidase 2 family.</text>
</comment>
<dbReference type="GO" id="GO:0009253">
    <property type="term" value="P:peptidoglycan catabolic process"/>
    <property type="evidence" value="ECO:0007669"/>
    <property type="project" value="InterPro"/>
</dbReference>
<dbReference type="InterPro" id="IPR036505">
    <property type="entry name" value="Amidase/PGRP_sf"/>
</dbReference>
<reference evidence="3 4" key="1">
    <citation type="journal article" date="2015" name="Stand. Genomic Sci.">
        <title>Genomic Encyclopedia of Bacterial and Archaeal Type Strains, Phase III: the genomes of soil and plant-associated and newly described type strains.</title>
        <authorList>
            <person name="Whitman W.B."/>
            <person name="Woyke T."/>
            <person name="Klenk H.P."/>
            <person name="Zhou Y."/>
            <person name="Lilburn T.G."/>
            <person name="Beck B.J."/>
            <person name="De Vos P."/>
            <person name="Vandamme P."/>
            <person name="Eisen J.A."/>
            <person name="Garrity G."/>
            <person name="Hugenholtz P."/>
            <person name="Kyrpides N.C."/>
        </authorList>
    </citation>
    <scope>NUCLEOTIDE SEQUENCE [LARGE SCALE GENOMIC DNA]</scope>
    <source>
        <strain evidence="3 4">CGMCC 1.10948</strain>
    </source>
</reference>
<proteinExistence type="inferred from homology"/>
<keyword evidence="4" id="KW-1185">Reference proteome</keyword>
<dbReference type="AlphaFoldDB" id="A0A562R9A1"/>
<dbReference type="SMART" id="SM00701">
    <property type="entry name" value="PGRP"/>
    <property type="match status" value="1"/>
</dbReference>
<dbReference type="OrthoDB" id="8754850at2"/>
<gene>
    <name evidence="3" type="ORF">IQ16_05595</name>
</gene>
<evidence type="ECO:0000313" key="4">
    <source>
        <dbReference type="Proteomes" id="UP000316291"/>
    </source>
</evidence>
<dbReference type="PANTHER" id="PTHR11022:SF41">
    <property type="entry name" value="PEPTIDOGLYCAN-RECOGNITION PROTEIN LC-RELATED"/>
    <property type="match status" value="1"/>
</dbReference>
<dbReference type="CDD" id="cd06583">
    <property type="entry name" value="PGRP"/>
    <property type="match status" value="1"/>
</dbReference>
<dbReference type="PANTHER" id="PTHR11022">
    <property type="entry name" value="PEPTIDOGLYCAN RECOGNITION PROTEIN"/>
    <property type="match status" value="1"/>
</dbReference>
<dbReference type="Proteomes" id="UP000316291">
    <property type="component" value="Unassembled WGS sequence"/>
</dbReference>
<feature type="domain" description="Peptidoglycan recognition protein family" evidence="2">
    <location>
        <begin position="14"/>
        <end position="146"/>
    </location>
</feature>
<evidence type="ECO:0000313" key="3">
    <source>
        <dbReference type="EMBL" id="TWI64966.1"/>
    </source>
</evidence>
<protein>
    <submittedName>
        <fullName evidence="3">N-acetylmuramoyl-L-alanine amidase</fullName>
    </submittedName>
</protein>
<accession>A0A562R9A1</accession>
<name>A0A562R9A1_9BRAD</name>
<dbReference type="InterPro" id="IPR002502">
    <property type="entry name" value="Amidase_domain"/>
</dbReference>
<sequence>MAPPFKQLQPTEFVHVVQQFGWQPAKTLIHMHHTWRPNHSQYHGVGSIQAMYDYHVNTNHWSDIAQHVSLAPDGTIWTGRPWNMSPASAVGYNSSRVFMFETIGDFDQGKDPLTGAQLDTVVLVIATLMKKFDLSASALKFHNEMSTKSCPGSAVSKQDILDKVGEFINAGGSNDVASVLSETRRAEIFEAIGAGAAQADAMPEDAGELPEHDPAYEAAILNSLPR</sequence>
<organism evidence="3 4">
    <name type="scientific">Bradyrhizobium huanghuaihaiense</name>
    <dbReference type="NCBI Taxonomy" id="990078"/>
    <lineage>
        <taxon>Bacteria</taxon>
        <taxon>Pseudomonadati</taxon>
        <taxon>Pseudomonadota</taxon>
        <taxon>Alphaproteobacteria</taxon>
        <taxon>Hyphomicrobiales</taxon>
        <taxon>Nitrobacteraceae</taxon>
        <taxon>Bradyrhizobium</taxon>
    </lineage>
</organism>
<dbReference type="Gene3D" id="3.40.80.10">
    <property type="entry name" value="Peptidoglycan recognition protein-like"/>
    <property type="match status" value="1"/>
</dbReference>
<dbReference type="InterPro" id="IPR015510">
    <property type="entry name" value="PGRP"/>
</dbReference>
<dbReference type="SUPFAM" id="SSF55846">
    <property type="entry name" value="N-acetylmuramoyl-L-alanine amidase-like"/>
    <property type="match status" value="1"/>
</dbReference>
<dbReference type="GO" id="GO:0008270">
    <property type="term" value="F:zinc ion binding"/>
    <property type="evidence" value="ECO:0007669"/>
    <property type="project" value="InterPro"/>
</dbReference>
<dbReference type="EMBL" id="VLLA01000016">
    <property type="protein sequence ID" value="TWI64966.1"/>
    <property type="molecule type" value="Genomic_DNA"/>
</dbReference>
<dbReference type="InterPro" id="IPR006619">
    <property type="entry name" value="PGRP_domain_met/bac"/>
</dbReference>
<dbReference type="Pfam" id="PF01510">
    <property type="entry name" value="Amidase_2"/>
    <property type="match status" value="1"/>
</dbReference>